<accession>A0A9D9H682</accession>
<reference evidence="2" key="1">
    <citation type="submission" date="2020-10" db="EMBL/GenBank/DDBJ databases">
        <authorList>
            <person name="Gilroy R."/>
        </authorList>
    </citation>
    <scope>NUCLEOTIDE SEQUENCE</scope>
    <source>
        <strain evidence="2">7293</strain>
    </source>
</reference>
<comment type="caution">
    <text evidence="2">The sequence shown here is derived from an EMBL/GenBank/DDBJ whole genome shotgun (WGS) entry which is preliminary data.</text>
</comment>
<dbReference type="InterPro" id="IPR014509">
    <property type="entry name" value="YjdF-like"/>
</dbReference>
<evidence type="ECO:0000313" key="3">
    <source>
        <dbReference type="Proteomes" id="UP000823615"/>
    </source>
</evidence>
<protein>
    <recommendedName>
        <fullName evidence="4">DUF2238 domain-containing protein</fullName>
    </recommendedName>
</protein>
<feature type="transmembrane region" description="Helical" evidence="1">
    <location>
        <begin position="82"/>
        <end position="104"/>
    </location>
</feature>
<feature type="transmembrane region" description="Helical" evidence="1">
    <location>
        <begin position="116"/>
        <end position="134"/>
    </location>
</feature>
<feature type="transmembrane region" description="Helical" evidence="1">
    <location>
        <begin position="25"/>
        <end position="46"/>
    </location>
</feature>
<feature type="transmembrane region" description="Helical" evidence="1">
    <location>
        <begin position="176"/>
        <end position="192"/>
    </location>
</feature>
<reference evidence="2" key="2">
    <citation type="journal article" date="2021" name="PeerJ">
        <title>Extensive microbial diversity within the chicken gut microbiome revealed by metagenomics and culture.</title>
        <authorList>
            <person name="Gilroy R."/>
            <person name="Ravi A."/>
            <person name="Getino M."/>
            <person name="Pursley I."/>
            <person name="Horton D.L."/>
            <person name="Alikhan N.F."/>
            <person name="Baker D."/>
            <person name="Gharbi K."/>
            <person name="Hall N."/>
            <person name="Watson M."/>
            <person name="Adriaenssens E.M."/>
            <person name="Foster-Nyarko E."/>
            <person name="Jarju S."/>
            <person name="Secka A."/>
            <person name="Antonio M."/>
            <person name="Oren A."/>
            <person name="Chaudhuri R.R."/>
            <person name="La Ragione R."/>
            <person name="Hildebrand F."/>
            <person name="Pallen M.J."/>
        </authorList>
    </citation>
    <scope>NUCLEOTIDE SEQUENCE</scope>
    <source>
        <strain evidence="2">7293</strain>
    </source>
</reference>
<keyword evidence="1" id="KW-0472">Membrane</keyword>
<dbReference type="Proteomes" id="UP000823615">
    <property type="component" value="Unassembled WGS sequence"/>
</dbReference>
<evidence type="ECO:0000313" key="2">
    <source>
        <dbReference type="EMBL" id="MBO8436672.1"/>
    </source>
</evidence>
<keyword evidence="1" id="KW-1133">Transmembrane helix</keyword>
<sequence length="198" mass="22434">MRIVQLLLSLFLSAAFVFDAVNDKGFLFCFYALITLLLVIVLGPVFTTMFKTKLPDSLIIVADIFVVFCIYIGNRFDLYHRFFAYDILLHLLSGVLIVLAFYEVFFPLSYRECVPLGVRIVLMAVIGLAAAGFWELAEYFFDILTGFDVQRNLVVDTELLGKTWQNPGLRDSMNDMINGTIGGIIGSAVIFIRERMTR</sequence>
<dbReference type="EMBL" id="JADIMT010000079">
    <property type="protein sequence ID" value="MBO8436672.1"/>
    <property type="molecule type" value="Genomic_DNA"/>
</dbReference>
<name>A0A9D9H682_9SPIO</name>
<dbReference type="AlphaFoldDB" id="A0A9D9H682"/>
<organism evidence="2 3">
    <name type="scientific">Candidatus Ornithospirochaeta stercoripullorum</name>
    <dbReference type="NCBI Taxonomy" id="2840899"/>
    <lineage>
        <taxon>Bacteria</taxon>
        <taxon>Pseudomonadati</taxon>
        <taxon>Spirochaetota</taxon>
        <taxon>Spirochaetia</taxon>
        <taxon>Spirochaetales</taxon>
        <taxon>Spirochaetaceae</taxon>
        <taxon>Spirochaetaceae incertae sedis</taxon>
        <taxon>Candidatus Ornithospirochaeta</taxon>
    </lineage>
</organism>
<evidence type="ECO:0000256" key="1">
    <source>
        <dbReference type="SAM" id="Phobius"/>
    </source>
</evidence>
<feature type="transmembrane region" description="Helical" evidence="1">
    <location>
        <begin position="58"/>
        <end position="76"/>
    </location>
</feature>
<dbReference type="Pfam" id="PF09997">
    <property type="entry name" value="DUF2238"/>
    <property type="match status" value="1"/>
</dbReference>
<keyword evidence="1" id="KW-0812">Transmembrane</keyword>
<gene>
    <name evidence="2" type="ORF">IAA97_06810</name>
</gene>
<proteinExistence type="predicted"/>
<evidence type="ECO:0008006" key="4">
    <source>
        <dbReference type="Google" id="ProtNLM"/>
    </source>
</evidence>